<organism evidence="5 6">
    <name type="scientific">Tomitella fengzijianii</name>
    <dbReference type="NCBI Taxonomy" id="2597660"/>
    <lineage>
        <taxon>Bacteria</taxon>
        <taxon>Bacillati</taxon>
        <taxon>Actinomycetota</taxon>
        <taxon>Actinomycetes</taxon>
        <taxon>Mycobacteriales</taxon>
        <taxon>Tomitella</taxon>
    </lineage>
</organism>
<dbReference type="Gene3D" id="3.40.430.10">
    <property type="entry name" value="Dihydrofolate Reductase, subunit A"/>
    <property type="match status" value="1"/>
</dbReference>
<dbReference type="NCBIfam" id="NF010664">
    <property type="entry name" value="PRK14059.1-2"/>
    <property type="match status" value="1"/>
</dbReference>
<comment type="pathway">
    <text evidence="1">Cofactor biosynthesis; riboflavin biosynthesis.</text>
</comment>
<dbReference type="Proteomes" id="UP000317344">
    <property type="component" value="Chromosome"/>
</dbReference>
<dbReference type="InterPro" id="IPR050765">
    <property type="entry name" value="Riboflavin_Biosynth_HTPR"/>
</dbReference>
<dbReference type="InterPro" id="IPR002734">
    <property type="entry name" value="RibDG_C"/>
</dbReference>
<evidence type="ECO:0000259" key="4">
    <source>
        <dbReference type="Pfam" id="PF01872"/>
    </source>
</evidence>
<dbReference type="GO" id="GO:0008703">
    <property type="term" value="F:5-amino-6-(5-phosphoribosylamino)uracil reductase activity"/>
    <property type="evidence" value="ECO:0007669"/>
    <property type="project" value="InterPro"/>
</dbReference>
<keyword evidence="3" id="KW-0560">Oxidoreductase</keyword>
<dbReference type="SUPFAM" id="SSF53597">
    <property type="entry name" value="Dihydrofolate reductase-like"/>
    <property type="match status" value="1"/>
</dbReference>
<name>A0A516X3E3_9ACTN</name>
<accession>A0A516X3E3</accession>
<evidence type="ECO:0000313" key="5">
    <source>
        <dbReference type="EMBL" id="QDQ97585.1"/>
    </source>
</evidence>
<dbReference type="PANTHER" id="PTHR38011:SF7">
    <property type="entry name" value="2,5-DIAMINO-6-RIBOSYLAMINO-4(3H)-PYRIMIDINONE 5'-PHOSPHATE REDUCTASE"/>
    <property type="match status" value="1"/>
</dbReference>
<dbReference type="GO" id="GO:0009231">
    <property type="term" value="P:riboflavin biosynthetic process"/>
    <property type="evidence" value="ECO:0007669"/>
    <property type="project" value="InterPro"/>
</dbReference>
<keyword evidence="6" id="KW-1185">Reference proteome</keyword>
<dbReference type="InterPro" id="IPR024072">
    <property type="entry name" value="DHFR-like_dom_sf"/>
</dbReference>
<protein>
    <submittedName>
        <fullName evidence="5">Pyrimidine reductase family protein</fullName>
    </submittedName>
</protein>
<evidence type="ECO:0000313" key="6">
    <source>
        <dbReference type="Proteomes" id="UP000317344"/>
    </source>
</evidence>
<evidence type="ECO:0000256" key="2">
    <source>
        <dbReference type="ARBA" id="ARBA00022857"/>
    </source>
</evidence>
<dbReference type="Pfam" id="PF01872">
    <property type="entry name" value="RibD_C"/>
    <property type="match status" value="1"/>
</dbReference>
<sequence length="294" mass="29939">MIDPVHRDSNATQFTALDVRADGADGLPRGGAAPAAGRISADGLAALYAYPETTGPWLRMNFITSVDGAVAVDGRSGRLGGPGDRRVFGLLRSLADVIVVGAGTVRTENYGGARIPAAIRRQRAAAGRPETPRIAVVSASARIDAGHRVFHDTAVPPLVLVSASADPARVRALSGAGAEVVVLPERPGSSGMAGGASSAAPRPDVARIAPLLAGRGLPRVLCEGGPNLAGQLLAAGAVDELCLTLAPMLVGGNAPRMAVGPAATPASLSRRHLLADDDGALFTRWTVARDRGER</sequence>
<feature type="domain" description="Bacterial bifunctional deaminase-reductase C-terminal" evidence="4">
    <location>
        <begin position="56"/>
        <end position="276"/>
    </location>
</feature>
<reference evidence="5 6" key="2">
    <citation type="submission" date="2019-07" db="EMBL/GenBank/DDBJ databases">
        <authorList>
            <person name="Huang Y."/>
        </authorList>
    </citation>
    <scope>NUCLEOTIDE SEQUENCE [LARGE SCALE GENOMIC DNA]</scope>
    <source>
        <strain evidence="5 6">HY188</strain>
    </source>
</reference>
<gene>
    <name evidence="5" type="ORF">FO059_09925</name>
</gene>
<evidence type="ECO:0000256" key="3">
    <source>
        <dbReference type="ARBA" id="ARBA00023002"/>
    </source>
</evidence>
<proteinExistence type="predicted"/>
<dbReference type="AlphaFoldDB" id="A0A516X3E3"/>
<dbReference type="PANTHER" id="PTHR38011">
    <property type="entry name" value="DIHYDROFOLATE REDUCTASE FAMILY PROTEIN (AFU_ORTHOLOGUE AFUA_8G06820)"/>
    <property type="match status" value="1"/>
</dbReference>
<dbReference type="OrthoDB" id="5243299at2"/>
<dbReference type="EMBL" id="CP041765">
    <property type="protein sequence ID" value="QDQ97585.1"/>
    <property type="molecule type" value="Genomic_DNA"/>
</dbReference>
<dbReference type="KEGG" id="toy:FO059_09925"/>
<keyword evidence="2" id="KW-0521">NADP</keyword>
<evidence type="ECO:0000256" key="1">
    <source>
        <dbReference type="ARBA" id="ARBA00005104"/>
    </source>
</evidence>
<reference evidence="5 6" key="1">
    <citation type="submission" date="2019-07" db="EMBL/GenBank/DDBJ databases">
        <title>Tomitella cavernea sp. nov., an actinomycete isolated from soil.</title>
        <authorList>
            <person name="Cheng J."/>
        </authorList>
    </citation>
    <scope>NUCLEOTIDE SEQUENCE [LARGE SCALE GENOMIC DNA]</scope>
    <source>
        <strain evidence="5 6">HY188</strain>
    </source>
</reference>